<dbReference type="PANTHER" id="PTHR11926:SF1534">
    <property type="entry name" value="GLYCOSYLTRANSFERASE"/>
    <property type="match status" value="1"/>
</dbReference>
<gene>
    <name evidence="4" type="ORF">COLO4_17793</name>
</gene>
<keyword evidence="2" id="KW-0328">Glycosyltransferase</keyword>
<comment type="similarity">
    <text evidence="1">Belongs to the UDP-glycosyltransferase family.</text>
</comment>
<dbReference type="InterPro" id="IPR002213">
    <property type="entry name" value="UDP_glucos_trans"/>
</dbReference>
<dbReference type="EMBL" id="AWUE01016384">
    <property type="protein sequence ID" value="OMO92187.1"/>
    <property type="molecule type" value="Genomic_DNA"/>
</dbReference>
<keyword evidence="5" id="KW-1185">Reference proteome</keyword>
<organism evidence="4 5">
    <name type="scientific">Corchorus olitorius</name>
    <dbReference type="NCBI Taxonomy" id="93759"/>
    <lineage>
        <taxon>Eukaryota</taxon>
        <taxon>Viridiplantae</taxon>
        <taxon>Streptophyta</taxon>
        <taxon>Embryophyta</taxon>
        <taxon>Tracheophyta</taxon>
        <taxon>Spermatophyta</taxon>
        <taxon>Magnoliopsida</taxon>
        <taxon>eudicotyledons</taxon>
        <taxon>Gunneridae</taxon>
        <taxon>Pentapetalae</taxon>
        <taxon>rosids</taxon>
        <taxon>malvids</taxon>
        <taxon>Malvales</taxon>
        <taxon>Malvaceae</taxon>
        <taxon>Grewioideae</taxon>
        <taxon>Apeibeae</taxon>
        <taxon>Corchorus</taxon>
    </lineage>
</organism>
<dbReference type="Gene3D" id="3.40.50.2000">
    <property type="entry name" value="Glycogen Phosphorylase B"/>
    <property type="match status" value="2"/>
</dbReference>
<evidence type="ECO:0000256" key="2">
    <source>
        <dbReference type="ARBA" id="ARBA00022676"/>
    </source>
</evidence>
<sequence>MDSNDIPPHFLLATMPYQSHLNPTLHLARRLIHAGARVTVATTIHGHSRIKTFLSLQGLAYASFSDGFDEGTSPSDHNQDDVMYKCKYVGSQTLTNLLQNLSREGRPVTFLIYGMSLSWAADVARAMSIPSAFLFIQAAALFAIYHHCLNALTGVYYHTEITNFPPRVIKFEGLPPFEWKDIPSYLLPNSPYFYVTTGFREHFQILADDPNPCVLINTFDALEEHAIKALSDCSNIKLITIGPLVPSDKFLGCDLFENSCHDYYISWLNSKPDCSVVYISFGSLAVLPRNQIEEIFDAIVETGYPFLWVIRASSKDGEEDDQQGIKNKMKEEEEQGLIVPWCSQVEVLNHRAIGCFLTHCGWNSTTECLVAGVPMISFPRFADQSTNAKLVEEVWESGVRVKVNEDGVAEKEEIKRCLETVMGEGEKGKEMRRNAKKWRGLALEATGEGGSSANSFKFFMEKHCRRKISQ</sequence>
<proteinExistence type="inferred from homology"/>
<dbReference type="GO" id="GO:0080043">
    <property type="term" value="F:quercetin 3-O-glucosyltransferase activity"/>
    <property type="evidence" value="ECO:0007669"/>
    <property type="project" value="TreeGrafter"/>
</dbReference>
<accession>A0A1R3JBN7</accession>
<dbReference type="PANTHER" id="PTHR11926">
    <property type="entry name" value="GLUCOSYL/GLUCURONOSYL TRANSFERASES"/>
    <property type="match status" value="1"/>
</dbReference>
<comment type="caution">
    <text evidence="4">The sequence shown here is derived from an EMBL/GenBank/DDBJ whole genome shotgun (WGS) entry which is preliminary data.</text>
</comment>
<evidence type="ECO:0000313" key="5">
    <source>
        <dbReference type="Proteomes" id="UP000187203"/>
    </source>
</evidence>
<dbReference type="GO" id="GO:0080044">
    <property type="term" value="F:quercetin 7-O-glucosyltransferase activity"/>
    <property type="evidence" value="ECO:0007669"/>
    <property type="project" value="TreeGrafter"/>
</dbReference>
<dbReference type="Proteomes" id="UP000187203">
    <property type="component" value="Unassembled WGS sequence"/>
</dbReference>
<dbReference type="OrthoDB" id="5835829at2759"/>
<dbReference type="CDD" id="cd03784">
    <property type="entry name" value="GT1_Gtf-like"/>
    <property type="match status" value="1"/>
</dbReference>
<evidence type="ECO:0000256" key="1">
    <source>
        <dbReference type="ARBA" id="ARBA00009995"/>
    </source>
</evidence>
<name>A0A1R3JBN7_9ROSI</name>
<dbReference type="FunFam" id="3.40.50.2000:FF:000019">
    <property type="entry name" value="Glycosyltransferase"/>
    <property type="match status" value="1"/>
</dbReference>
<evidence type="ECO:0000313" key="4">
    <source>
        <dbReference type="EMBL" id="OMO92187.1"/>
    </source>
</evidence>
<reference evidence="5" key="1">
    <citation type="submission" date="2013-09" db="EMBL/GenBank/DDBJ databases">
        <title>Corchorus olitorius genome sequencing.</title>
        <authorList>
            <person name="Alam M."/>
            <person name="Haque M.S."/>
            <person name="Islam M.S."/>
            <person name="Emdad E.M."/>
            <person name="Islam M.M."/>
            <person name="Ahmed B."/>
            <person name="Halim A."/>
            <person name="Hossen Q.M.M."/>
            <person name="Hossain M.Z."/>
            <person name="Ahmed R."/>
            <person name="Khan M.M."/>
            <person name="Islam R."/>
            <person name="Rashid M.M."/>
            <person name="Khan S.A."/>
            <person name="Rahman M.S."/>
            <person name="Alam M."/>
            <person name="Yahiya A.S."/>
            <person name="Khan M.S."/>
            <person name="Azam M.S."/>
            <person name="Haque T."/>
            <person name="Lashkar M.Z.H."/>
            <person name="Akhand A.I."/>
            <person name="Morshed G."/>
            <person name="Roy S."/>
            <person name="Uddin K.S."/>
            <person name="Rabeya T."/>
            <person name="Hossain A.S."/>
            <person name="Chowdhury A."/>
            <person name="Snigdha A.R."/>
            <person name="Mortoza M.S."/>
            <person name="Matin S.A."/>
            <person name="Hoque S.M.E."/>
            <person name="Islam M.K."/>
            <person name="Roy D.K."/>
            <person name="Haider R."/>
            <person name="Moosa M.M."/>
            <person name="Elias S.M."/>
            <person name="Hasan A.M."/>
            <person name="Jahan S."/>
            <person name="Shafiuddin M."/>
            <person name="Mahmood N."/>
            <person name="Shommy N.S."/>
        </authorList>
    </citation>
    <scope>NUCLEOTIDE SEQUENCE [LARGE SCALE GENOMIC DNA]</scope>
    <source>
        <strain evidence="5">cv. O-4</strain>
    </source>
</reference>
<dbReference type="Pfam" id="PF00201">
    <property type="entry name" value="UDPGT"/>
    <property type="match status" value="1"/>
</dbReference>
<protein>
    <submittedName>
        <fullName evidence="4">UDP-glucuronosyl/UDP-glucosyltransferase</fullName>
    </submittedName>
</protein>
<dbReference type="SUPFAM" id="SSF53756">
    <property type="entry name" value="UDP-Glycosyltransferase/glycogen phosphorylase"/>
    <property type="match status" value="1"/>
</dbReference>
<evidence type="ECO:0000256" key="3">
    <source>
        <dbReference type="ARBA" id="ARBA00022679"/>
    </source>
</evidence>
<dbReference type="AlphaFoldDB" id="A0A1R3JBN7"/>
<keyword evidence="3" id="KW-0808">Transferase</keyword>